<protein>
    <recommendedName>
        <fullName evidence="3">Ssl1-like domain-containing protein</fullName>
    </recommendedName>
</protein>
<evidence type="ECO:0008006" key="3">
    <source>
        <dbReference type="Google" id="ProtNLM"/>
    </source>
</evidence>
<sequence>NRKNRRKEVAQLPNVRLGMMRHLYLVLDMSDAMKDQDLRPNRLFCSIEVHKKKKQAIL</sequence>
<accession>A0A815VCI1</accession>
<dbReference type="Proteomes" id="UP000663882">
    <property type="component" value="Unassembled WGS sequence"/>
</dbReference>
<dbReference type="AlphaFoldDB" id="A0A815VCI1"/>
<evidence type="ECO:0000313" key="1">
    <source>
        <dbReference type="EMBL" id="CAF1528786.1"/>
    </source>
</evidence>
<dbReference type="InterPro" id="IPR036465">
    <property type="entry name" value="vWFA_dom_sf"/>
</dbReference>
<dbReference type="GO" id="GO:0006357">
    <property type="term" value="P:regulation of transcription by RNA polymerase II"/>
    <property type="evidence" value="ECO:0007669"/>
    <property type="project" value="TreeGrafter"/>
</dbReference>
<proteinExistence type="predicted"/>
<comment type="caution">
    <text evidence="1">The sequence shown here is derived from an EMBL/GenBank/DDBJ whole genome shotgun (WGS) entry which is preliminary data.</text>
</comment>
<name>A0A815VCI1_9BILA</name>
<feature type="non-terminal residue" evidence="1">
    <location>
        <position position="1"/>
    </location>
</feature>
<organism evidence="1 2">
    <name type="scientific">Rotaria sordida</name>
    <dbReference type="NCBI Taxonomy" id="392033"/>
    <lineage>
        <taxon>Eukaryota</taxon>
        <taxon>Metazoa</taxon>
        <taxon>Spiralia</taxon>
        <taxon>Gnathifera</taxon>
        <taxon>Rotifera</taxon>
        <taxon>Eurotatoria</taxon>
        <taxon>Bdelloidea</taxon>
        <taxon>Philodinida</taxon>
        <taxon>Philodinidae</taxon>
        <taxon>Rotaria</taxon>
    </lineage>
</organism>
<dbReference type="Gene3D" id="3.40.50.410">
    <property type="entry name" value="von Willebrand factor, type A domain"/>
    <property type="match status" value="1"/>
</dbReference>
<evidence type="ECO:0000313" key="2">
    <source>
        <dbReference type="Proteomes" id="UP000663882"/>
    </source>
</evidence>
<dbReference type="PANTHER" id="PTHR12695:SF2">
    <property type="entry name" value="GENERAL TRANSCRIPTION FACTOR IIH SUBUNIT 2-RELATED"/>
    <property type="match status" value="1"/>
</dbReference>
<reference evidence="1" key="1">
    <citation type="submission" date="2021-02" db="EMBL/GenBank/DDBJ databases">
        <authorList>
            <person name="Nowell W R."/>
        </authorList>
    </citation>
    <scope>NUCLEOTIDE SEQUENCE</scope>
</reference>
<dbReference type="EMBL" id="CAJNOO010019014">
    <property type="protein sequence ID" value="CAF1528786.1"/>
    <property type="molecule type" value="Genomic_DNA"/>
</dbReference>
<dbReference type="PANTHER" id="PTHR12695">
    <property type="entry name" value="GENERAL TRANSCRIPTION FACTOR IIH SUBUNIT 2"/>
    <property type="match status" value="1"/>
</dbReference>
<dbReference type="GO" id="GO:0005675">
    <property type="term" value="C:transcription factor TFIIH holo complex"/>
    <property type="evidence" value="ECO:0007669"/>
    <property type="project" value="TreeGrafter"/>
</dbReference>
<gene>
    <name evidence="1" type="ORF">RFH988_LOCUS39452</name>
</gene>
<dbReference type="OrthoDB" id="284275at2759"/>
<dbReference type="GO" id="GO:0006289">
    <property type="term" value="P:nucleotide-excision repair"/>
    <property type="evidence" value="ECO:0007669"/>
    <property type="project" value="TreeGrafter"/>
</dbReference>